<sequence>MSTRIILQATTSLMLLLGLLGIAASYVAAVPFFWSGEEALFVGAGLLGIGVVMFADLRRRNWGEEPPAESA</sequence>
<evidence type="ECO:0000313" key="2">
    <source>
        <dbReference type="EMBL" id="MFC7137716.1"/>
    </source>
</evidence>
<gene>
    <name evidence="2" type="ORF">ACFQRB_17100</name>
</gene>
<dbReference type="Proteomes" id="UP001596368">
    <property type="component" value="Unassembled WGS sequence"/>
</dbReference>
<keyword evidence="3" id="KW-1185">Reference proteome</keyword>
<protein>
    <submittedName>
        <fullName evidence="2">Uncharacterized protein</fullName>
    </submittedName>
</protein>
<dbReference type="AlphaFoldDB" id="A0ABD5XSZ5"/>
<reference evidence="2 3" key="1">
    <citation type="journal article" date="2019" name="Int. J. Syst. Evol. Microbiol.">
        <title>The Global Catalogue of Microorganisms (GCM) 10K type strain sequencing project: providing services to taxonomists for standard genome sequencing and annotation.</title>
        <authorList>
            <consortium name="The Broad Institute Genomics Platform"/>
            <consortium name="The Broad Institute Genome Sequencing Center for Infectious Disease"/>
            <person name="Wu L."/>
            <person name="Ma J."/>
        </authorList>
    </citation>
    <scope>NUCLEOTIDE SEQUENCE [LARGE SCALE GENOMIC DNA]</scope>
    <source>
        <strain evidence="2 3">DT92</strain>
    </source>
</reference>
<keyword evidence="1" id="KW-1133">Transmembrane helix</keyword>
<keyword evidence="1" id="KW-0812">Transmembrane</keyword>
<feature type="transmembrane region" description="Helical" evidence="1">
    <location>
        <begin position="39"/>
        <end position="57"/>
    </location>
</feature>
<name>A0ABD5XSZ5_9EURY</name>
<dbReference type="EMBL" id="JBHSZG010000002">
    <property type="protein sequence ID" value="MFC7137716.1"/>
    <property type="molecule type" value="Genomic_DNA"/>
</dbReference>
<dbReference type="GeneID" id="81123478"/>
<accession>A0ABD5XSZ5</accession>
<dbReference type="RefSeq" id="WP_284014723.1">
    <property type="nucleotide sequence ID" value="NZ_CP126157.1"/>
</dbReference>
<evidence type="ECO:0000256" key="1">
    <source>
        <dbReference type="SAM" id="Phobius"/>
    </source>
</evidence>
<evidence type="ECO:0000313" key="3">
    <source>
        <dbReference type="Proteomes" id="UP001596368"/>
    </source>
</evidence>
<organism evidence="2 3">
    <name type="scientific">Halobaculum litoreum</name>
    <dbReference type="NCBI Taxonomy" id="3031998"/>
    <lineage>
        <taxon>Archaea</taxon>
        <taxon>Methanobacteriati</taxon>
        <taxon>Methanobacteriota</taxon>
        <taxon>Stenosarchaea group</taxon>
        <taxon>Halobacteria</taxon>
        <taxon>Halobacteriales</taxon>
        <taxon>Haloferacaceae</taxon>
        <taxon>Halobaculum</taxon>
    </lineage>
</organism>
<comment type="caution">
    <text evidence="2">The sequence shown here is derived from an EMBL/GenBank/DDBJ whole genome shotgun (WGS) entry which is preliminary data.</text>
</comment>
<proteinExistence type="predicted"/>
<keyword evidence="1" id="KW-0472">Membrane</keyword>